<dbReference type="CDD" id="cd08500">
    <property type="entry name" value="PBP2_NikA_DppA_OppA_like_4"/>
    <property type="match status" value="1"/>
</dbReference>
<evidence type="ECO:0000313" key="3">
    <source>
        <dbReference type="Proteomes" id="UP000807825"/>
    </source>
</evidence>
<sequence length="608" mass="68670">AFNEAPSLAAKVKAGELPPIEKRLPESPVVITPLDRPGKYGGVWRRAYTGLSDLVGARRIVYDPLVRWSTDYKIVPNLASKWEVLEDGRVFVFHLVKGVKWSDGAPFTADDILFYFEDILQDKELTHSIPQWLSPGGVPPKVSKLDDLTIKMEFAQPYSLFLERLACPDGMALVSKPKHFLRKFHKKYADPKELEALMNQKKASTWAKLFQDASDIRHGTFTDKDMPSICAWVTKVPAPAKRFVMERNPYYWKVDTEGNQLPYIESIVHDLQAESQTILLKAIAGEIDMEARHIGGMQSSVLLLANAAEGKYKLIPKISTASVGLLLAPNLNHKDPAIKKILSDPRFRIALSHAVNRKEINKIVYRGKGVQRQAAPLKESHFYSPSYESAYIEYDPGKAGTLLDEIGLKLGAHGKRYRPDGQPFRVTLEVVVANQSWVDQAEIVASNLKSIGIDTEVKSETRELFLQRTQGASHDIALWTGDGGIECLLDPRWYFPYSNESLNAPLYGQWFQSGEKKGEEPPAEIKELMDTYNLILRTVSPEKRRELFGKIIAANEKNLWVVGLVHDPPDYYVVSKNMFNVPKKDFQSWMYPNPGPAHPEQFFYDSAK</sequence>
<gene>
    <name evidence="2" type="ORF">HY912_22215</name>
</gene>
<reference evidence="2" key="1">
    <citation type="submission" date="2020-07" db="EMBL/GenBank/DDBJ databases">
        <title>Huge and variable diversity of episymbiotic CPR bacteria and DPANN archaea in groundwater ecosystems.</title>
        <authorList>
            <person name="He C.Y."/>
            <person name="Keren R."/>
            <person name="Whittaker M."/>
            <person name="Farag I.F."/>
            <person name="Doudna J."/>
            <person name="Cate J.H.D."/>
            <person name="Banfield J.F."/>
        </authorList>
    </citation>
    <scope>NUCLEOTIDE SEQUENCE</scope>
    <source>
        <strain evidence="2">NC_groundwater_1664_Pr3_B-0.1um_52_9</strain>
    </source>
</reference>
<dbReference type="Gene3D" id="3.10.105.10">
    <property type="entry name" value="Dipeptide-binding Protein, Domain 3"/>
    <property type="match status" value="1"/>
</dbReference>
<dbReference type="InterPro" id="IPR000914">
    <property type="entry name" value="SBP_5_dom"/>
</dbReference>
<dbReference type="PANTHER" id="PTHR30290">
    <property type="entry name" value="PERIPLASMIC BINDING COMPONENT OF ABC TRANSPORTER"/>
    <property type="match status" value="1"/>
</dbReference>
<evidence type="ECO:0000259" key="1">
    <source>
        <dbReference type="Pfam" id="PF00496"/>
    </source>
</evidence>
<dbReference type="AlphaFoldDB" id="A0A9D6V5G0"/>
<dbReference type="SUPFAM" id="SSF53850">
    <property type="entry name" value="Periplasmic binding protein-like II"/>
    <property type="match status" value="1"/>
</dbReference>
<feature type="non-terminal residue" evidence="2">
    <location>
        <position position="1"/>
    </location>
</feature>
<dbReference type="EMBL" id="JACRDE010000581">
    <property type="protein sequence ID" value="MBI5252218.1"/>
    <property type="molecule type" value="Genomic_DNA"/>
</dbReference>
<dbReference type="InterPro" id="IPR039424">
    <property type="entry name" value="SBP_5"/>
</dbReference>
<protein>
    <submittedName>
        <fullName evidence="2">ABC transporter substrate-binding protein</fullName>
    </submittedName>
</protein>
<name>A0A9D6V5G0_9BACT</name>
<dbReference type="Proteomes" id="UP000807825">
    <property type="component" value="Unassembled WGS sequence"/>
</dbReference>
<organism evidence="2 3">
    <name type="scientific">Desulfomonile tiedjei</name>
    <dbReference type="NCBI Taxonomy" id="2358"/>
    <lineage>
        <taxon>Bacteria</taxon>
        <taxon>Pseudomonadati</taxon>
        <taxon>Thermodesulfobacteriota</taxon>
        <taxon>Desulfomonilia</taxon>
        <taxon>Desulfomonilales</taxon>
        <taxon>Desulfomonilaceae</taxon>
        <taxon>Desulfomonile</taxon>
    </lineage>
</organism>
<feature type="domain" description="Solute-binding protein family 5" evidence="1">
    <location>
        <begin position="73"/>
        <end position="480"/>
    </location>
</feature>
<proteinExistence type="predicted"/>
<dbReference type="Gene3D" id="3.40.190.10">
    <property type="entry name" value="Periplasmic binding protein-like II"/>
    <property type="match status" value="1"/>
</dbReference>
<dbReference type="GO" id="GO:1904680">
    <property type="term" value="F:peptide transmembrane transporter activity"/>
    <property type="evidence" value="ECO:0007669"/>
    <property type="project" value="TreeGrafter"/>
</dbReference>
<dbReference type="Pfam" id="PF00496">
    <property type="entry name" value="SBP_bac_5"/>
    <property type="match status" value="1"/>
</dbReference>
<dbReference type="PANTHER" id="PTHR30290:SF62">
    <property type="entry name" value="OLIGOPEPTIDE ABC TRANSPORTER, PERIPLASMIC OLIGOPEPTIDE-BINDING PROTEIN"/>
    <property type="match status" value="1"/>
</dbReference>
<dbReference type="GO" id="GO:0015833">
    <property type="term" value="P:peptide transport"/>
    <property type="evidence" value="ECO:0007669"/>
    <property type="project" value="TreeGrafter"/>
</dbReference>
<comment type="caution">
    <text evidence="2">The sequence shown here is derived from an EMBL/GenBank/DDBJ whole genome shotgun (WGS) entry which is preliminary data.</text>
</comment>
<evidence type="ECO:0000313" key="2">
    <source>
        <dbReference type="EMBL" id="MBI5252218.1"/>
    </source>
</evidence>
<accession>A0A9D6V5G0</accession>